<gene>
    <name evidence="2" type="ORF">LSO60_09375</name>
</gene>
<feature type="compositionally biased region" description="Polar residues" evidence="1">
    <location>
        <begin position="264"/>
        <end position="276"/>
    </location>
</feature>
<dbReference type="Proteomes" id="UP001164064">
    <property type="component" value="Chromosome"/>
</dbReference>
<organism evidence="2 3">
    <name type="scientific">Acinetobacter ursingii</name>
    <dbReference type="NCBI Taxonomy" id="108980"/>
    <lineage>
        <taxon>Bacteria</taxon>
        <taxon>Pseudomonadati</taxon>
        <taxon>Pseudomonadota</taxon>
        <taxon>Gammaproteobacteria</taxon>
        <taxon>Moraxellales</taxon>
        <taxon>Moraxellaceae</taxon>
        <taxon>Acinetobacter</taxon>
    </lineage>
</organism>
<name>A0AA46NRI8_9GAMM</name>
<evidence type="ECO:0000313" key="3">
    <source>
        <dbReference type="Proteomes" id="UP001164064"/>
    </source>
</evidence>
<sequence length="302" mass="34392">MSNQEVDIWMPVYIGDMLAKTTRMTTEQIGASFLVLMDYWRNGAIPNDNNIIASITRLSLSKAKALKDVLIRANLLNVYDEEIRSEYLDNLKIQAESNKTAKAERAKKAAEARWNKSQDNVNTEHNSSNTNASNKHDLSNANAYPQAMHKQCLDDAKSMLEECPSSSPSSINNISITHEQNLHDENSKGDDRFLFDLDTVNTRIKLRGLKEITQEDLSRLQQDLQDEYGHRNQMVKNQVLGKLVQWVERRQQTPLTPPEKPNVKTKQSTTRSTGLNVNDAWKDQPMNDQPFYGTVELPEGME</sequence>
<feature type="compositionally biased region" description="Polar residues" evidence="1">
    <location>
        <begin position="117"/>
        <end position="139"/>
    </location>
</feature>
<dbReference type="RefSeq" id="WP_263512055.1">
    <property type="nucleotide sequence ID" value="NZ_CP089051.1"/>
</dbReference>
<dbReference type="EMBL" id="CP089051">
    <property type="protein sequence ID" value="UYF70506.1"/>
    <property type="molecule type" value="Genomic_DNA"/>
</dbReference>
<evidence type="ECO:0000313" key="2">
    <source>
        <dbReference type="EMBL" id="UYF70506.1"/>
    </source>
</evidence>
<accession>A0AA46NRI8</accession>
<feature type="region of interest" description="Disordered" evidence="1">
    <location>
        <begin position="251"/>
        <end position="302"/>
    </location>
</feature>
<feature type="compositionally biased region" description="Basic and acidic residues" evidence="1">
    <location>
        <begin position="102"/>
        <end position="116"/>
    </location>
</feature>
<dbReference type="AlphaFoldDB" id="A0AA46NRI8"/>
<protein>
    <submittedName>
        <fullName evidence="2">DUF1376 domain-containing protein</fullName>
    </submittedName>
</protein>
<evidence type="ECO:0000256" key="1">
    <source>
        <dbReference type="SAM" id="MobiDB-lite"/>
    </source>
</evidence>
<reference evidence="2" key="1">
    <citation type="journal article" date="2022" name="J Glob Antimicrob Resist">
        <title>Comparative analysis of IMP-4- and OXA-58-containing plasmids of three carbapenemase-producing Acinetobacter ursingii strains in the Netherlands.</title>
        <authorList>
            <person name="Hendrickx A.P.A."/>
            <person name="Schade R.P."/>
            <person name="Landman F."/>
            <person name="Bosch T."/>
            <person name="Schouls L.M."/>
            <person name="van Dijk K."/>
        </authorList>
    </citation>
    <scope>NUCLEOTIDE SEQUENCE</scope>
    <source>
        <strain evidence="2">RIVM_C010559</strain>
    </source>
</reference>
<feature type="region of interest" description="Disordered" evidence="1">
    <location>
        <begin position="102"/>
        <end position="139"/>
    </location>
</feature>
<proteinExistence type="predicted"/>